<feature type="binding site" evidence="2">
    <location>
        <position position="240"/>
    </location>
    <ligand>
        <name>ATP</name>
        <dbReference type="ChEBI" id="CHEBI:30616"/>
    </ligand>
</feature>
<dbReference type="Proteomes" id="UP000479132">
    <property type="component" value="Unassembled WGS sequence"/>
</dbReference>
<feature type="domain" description="PurM-like N-terminal" evidence="3">
    <location>
        <begin position="37"/>
        <end position="150"/>
    </location>
</feature>
<keyword evidence="2 5" id="KW-0418">Kinase</keyword>
<feature type="binding site" evidence="2">
    <location>
        <position position="53"/>
    </location>
    <ligand>
        <name>Mg(2+)</name>
        <dbReference type="ChEBI" id="CHEBI:18420"/>
        <label>4</label>
    </ligand>
</feature>
<feature type="binding site" evidence="2">
    <location>
        <position position="39"/>
    </location>
    <ligand>
        <name>Mg(2+)</name>
        <dbReference type="ChEBI" id="CHEBI:18420"/>
        <label>4</label>
    </ligand>
</feature>
<dbReference type="InterPro" id="IPR036676">
    <property type="entry name" value="PurM-like_C_sf"/>
</dbReference>
<feature type="binding site" evidence="2">
    <location>
        <position position="291"/>
    </location>
    <ligand>
        <name>substrate</name>
    </ligand>
</feature>
<dbReference type="Pfam" id="PF00586">
    <property type="entry name" value="AIRS"/>
    <property type="match status" value="1"/>
</dbReference>
<comment type="pathway">
    <text evidence="2">Cofactor biosynthesis; thiamine diphosphate biosynthesis; thiamine diphosphate from thiamine phosphate: step 1/1.</text>
</comment>
<dbReference type="CDD" id="cd02194">
    <property type="entry name" value="ThiL"/>
    <property type="match status" value="1"/>
</dbReference>
<keyword evidence="2" id="KW-0547">Nucleotide-binding</keyword>
<feature type="binding site" evidence="2">
    <location>
        <position position="238"/>
    </location>
    <ligand>
        <name>Mg(2+)</name>
        <dbReference type="ChEBI" id="CHEBI:18420"/>
        <label>3</label>
    </ligand>
</feature>
<dbReference type="GO" id="GO:0009228">
    <property type="term" value="P:thiamine biosynthetic process"/>
    <property type="evidence" value="ECO:0007669"/>
    <property type="project" value="UniProtKB-KW"/>
</dbReference>
<comment type="catalytic activity">
    <reaction evidence="2">
        <text>thiamine phosphate + ATP = thiamine diphosphate + ADP</text>
        <dbReference type="Rhea" id="RHEA:15913"/>
        <dbReference type="ChEBI" id="CHEBI:30616"/>
        <dbReference type="ChEBI" id="CHEBI:37575"/>
        <dbReference type="ChEBI" id="CHEBI:58937"/>
        <dbReference type="ChEBI" id="CHEBI:456216"/>
        <dbReference type="EC" id="2.7.4.16"/>
    </reaction>
</comment>
<keyword evidence="2" id="KW-0460">Magnesium</keyword>
<dbReference type="EMBL" id="JAALLS010000005">
    <property type="protein sequence ID" value="NGP87750.1"/>
    <property type="molecule type" value="Genomic_DNA"/>
</dbReference>
<dbReference type="InterPro" id="IPR016188">
    <property type="entry name" value="PurM-like_N"/>
</dbReference>
<dbReference type="InterPro" id="IPR036921">
    <property type="entry name" value="PurM-like_N_sf"/>
</dbReference>
<feature type="binding site" evidence="2">
    <location>
        <begin position="131"/>
        <end position="132"/>
    </location>
    <ligand>
        <name>ATP</name>
        <dbReference type="ChEBI" id="CHEBI:30616"/>
    </ligand>
</feature>
<keyword evidence="2" id="KW-0067">ATP-binding</keyword>
<protein>
    <recommendedName>
        <fullName evidence="2">Thiamine-monophosphate kinase</fullName>
        <shortName evidence="2">TMP kinase</shortName>
        <shortName evidence="2">Thiamine-phosphate kinase</shortName>
        <ecNumber evidence="2">2.7.4.16</ecNumber>
    </recommendedName>
</protein>
<feature type="binding site" evidence="2">
    <location>
        <position position="84"/>
    </location>
    <ligand>
        <name>Mg(2+)</name>
        <dbReference type="ChEBI" id="CHEBI:18420"/>
        <label>3</label>
    </ligand>
</feature>
<keyword evidence="2 5" id="KW-0808">Transferase</keyword>
<keyword evidence="6" id="KW-1185">Reference proteome</keyword>
<gene>
    <name evidence="2 5" type="primary">thiL</name>
    <name evidence="5" type="ORF">G3569_05235</name>
</gene>
<dbReference type="Gene3D" id="3.90.650.10">
    <property type="entry name" value="PurM-like C-terminal domain"/>
    <property type="match status" value="1"/>
</dbReference>
<comment type="caution">
    <text evidence="2">Lacks conserved residue(s) required for the propagation of feature annotation.</text>
</comment>
<comment type="miscellaneous">
    <text evidence="2">Reaction mechanism of ThiL seems to utilize a direct, inline transfer of the gamma-phosphate of ATP to TMP rather than a phosphorylated enzyme intermediate.</text>
</comment>
<reference evidence="5 6" key="1">
    <citation type="submission" date="2020-02" db="EMBL/GenBank/DDBJ databases">
        <title>Aliifodinibius halophilus 2W32, complete genome.</title>
        <authorList>
            <person name="Li Y."/>
            <person name="Wu S."/>
        </authorList>
    </citation>
    <scope>NUCLEOTIDE SEQUENCE [LARGE SCALE GENOMIC DNA]</scope>
    <source>
        <strain evidence="5 6">2W32</strain>
    </source>
</reference>
<organism evidence="5 6">
    <name type="scientific">Fodinibius halophilus</name>
    <dbReference type="NCBI Taxonomy" id="1736908"/>
    <lineage>
        <taxon>Bacteria</taxon>
        <taxon>Pseudomonadati</taxon>
        <taxon>Balneolota</taxon>
        <taxon>Balneolia</taxon>
        <taxon>Balneolales</taxon>
        <taxon>Balneolaceae</taxon>
        <taxon>Fodinibius</taxon>
    </lineage>
</organism>
<dbReference type="AlphaFoldDB" id="A0A6M1TGH1"/>
<feature type="binding site" evidence="2">
    <location>
        <position position="39"/>
    </location>
    <ligand>
        <name>Mg(2+)</name>
        <dbReference type="ChEBI" id="CHEBI:18420"/>
        <label>3</label>
    </ligand>
</feature>
<dbReference type="RefSeq" id="WP_165266797.1">
    <property type="nucleotide sequence ID" value="NZ_JAALLS010000005.1"/>
</dbReference>
<comment type="function">
    <text evidence="2">Catalyzes the ATP-dependent phosphorylation of thiamine-monophosphate (TMP) to form thiamine-pyrophosphate (TPP), the active form of vitamin B1.</text>
</comment>
<dbReference type="SUPFAM" id="SSF56042">
    <property type="entry name" value="PurM C-terminal domain-like"/>
    <property type="match status" value="1"/>
</dbReference>
<dbReference type="GO" id="GO:0009030">
    <property type="term" value="F:thiamine-phosphate kinase activity"/>
    <property type="evidence" value="ECO:0007669"/>
    <property type="project" value="UniProtKB-UniRule"/>
</dbReference>
<comment type="similarity">
    <text evidence="2">Belongs to the thiamine-monophosphate kinase family.</text>
</comment>
<dbReference type="SUPFAM" id="SSF55326">
    <property type="entry name" value="PurM N-terminal domain-like"/>
    <property type="match status" value="1"/>
</dbReference>
<dbReference type="PANTHER" id="PTHR30270">
    <property type="entry name" value="THIAMINE-MONOPHOSPHATE KINASE"/>
    <property type="match status" value="1"/>
</dbReference>
<dbReference type="HAMAP" id="MF_02128">
    <property type="entry name" value="TMP_kinase"/>
    <property type="match status" value="1"/>
</dbReference>
<feature type="binding site" evidence="2">
    <location>
        <position position="158"/>
    </location>
    <ligand>
        <name>ATP</name>
        <dbReference type="ChEBI" id="CHEBI:30616"/>
    </ligand>
</feature>
<dbReference type="InterPro" id="IPR010918">
    <property type="entry name" value="PurM-like_C_dom"/>
</dbReference>
<dbReference type="NCBIfam" id="TIGR01379">
    <property type="entry name" value="thiL"/>
    <property type="match status" value="1"/>
</dbReference>
<keyword evidence="2" id="KW-0479">Metal-binding</keyword>
<dbReference type="EC" id="2.7.4.16" evidence="2"/>
<evidence type="ECO:0000313" key="5">
    <source>
        <dbReference type="EMBL" id="NGP87750.1"/>
    </source>
</evidence>
<feature type="binding site" evidence="2">
    <location>
        <position position="114"/>
    </location>
    <ligand>
        <name>ATP</name>
        <dbReference type="ChEBI" id="CHEBI:30616"/>
    </ligand>
</feature>
<feature type="binding site" evidence="2">
    <location>
        <position position="84"/>
    </location>
    <ligand>
        <name>Mg(2+)</name>
        <dbReference type="ChEBI" id="CHEBI:18420"/>
        <label>2</label>
    </ligand>
</feature>
<comment type="caution">
    <text evidence="5">The sequence shown here is derived from an EMBL/GenBank/DDBJ whole genome shotgun (WGS) entry which is preliminary data.</text>
</comment>
<dbReference type="GO" id="GO:0005524">
    <property type="term" value="F:ATP binding"/>
    <property type="evidence" value="ECO:0007669"/>
    <property type="project" value="UniProtKB-UniRule"/>
</dbReference>
<sequence length="347" mass="38464">MKDDSFRTIQSLGRTELIDELMEYAEYEHPSVKLGYGDDAAVLKGEDDFKLTTSETFMEGVNFDLTYVPLHHLGYKIATAAVSDIYAMNGTPEVVNVDLAVPNKLSVDMLKEIYRGIGAASKDYQFQIVGGDLTASHKTLSVSISCYGSVAKEDIIYRKGAQVGDAICVTGDLGGAIAGLRILMREKKFWQEQEEQTSFQPDLDDYEYVVKRQLVPAARNDFIEQIGESSLKPTAMIDVTQGLVSELQHLTSASDVGSYVYQAAFPIALDTRTVADEMREEVDRYALYGGEDYELMFTLPEEQVETLADEFQDFVVIGKITDKEEGLCMQQAEGGVVTFGEEDETNS</sequence>
<dbReference type="InterPro" id="IPR006283">
    <property type="entry name" value="ThiL-like"/>
</dbReference>
<feature type="binding site" evidence="2">
    <location>
        <position position="132"/>
    </location>
    <ligand>
        <name>Mg(2+)</name>
        <dbReference type="ChEBI" id="CHEBI:18420"/>
        <label>1</label>
    </ligand>
</feature>
<name>A0A6M1TGH1_9BACT</name>
<evidence type="ECO:0000259" key="3">
    <source>
        <dbReference type="Pfam" id="PF00586"/>
    </source>
</evidence>
<dbReference type="Gene3D" id="3.30.1330.10">
    <property type="entry name" value="PurM-like, N-terminal domain"/>
    <property type="match status" value="1"/>
</dbReference>
<evidence type="ECO:0000313" key="6">
    <source>
        <dbReference type="Proteomes" id="UP000479132"/>
    </source>
</evidence>
<accession>A0A6M1TGH1</accession>
<evidence type="ECO:0000256" key="2">
    <source>
        <dbReference type="HAMAP-Rule" id="MF_02128"/>
    </source>
</evidence>
<dbReference type="GO" id="GO:0000287">
    <property type="term" value="F:magnesium ion binding"/>
    <property type="evidence" value="ECO:0007669"/>
    <property type="project" value="UniProtKB-UniRule"/>
</dbReference>
<dbReference type="PANTHER" id="PTHR30270:SF0">
    <property type="entry name" value="THIAMINE-MONOPHOSPHATE KINASE"/>
    <property type="match status" value="1"/>
</dbReference>
<dbReference type="Pfam" id="PF02769">
    <property type="entry name" value="AIRS_C"/>
    <property type="match status" value="1"/>
</dbReference>
<feature type="binding site" evidence="2">
    <location>
        <position position="84"/>
    </location>
    <ligand>
        <name>Mg(2+)</name>
        <dbReference type="ChEBI" id="CHEBI:18420"/>
        <label>4</label>
    </ligand>
</feature>
<evidence type="ECO:0000256" key="1">
    <source>
        <dbReference type="ARBA" id="ARBA00022977"/>
    </source>
</evidence>
<proteinExistence type="inferred from homology"/>
<evidence type="ECO:0000259" key="4">
    <source>
        <dbReference type="Pfam" id="PF02769"/>
    </source>
</evidence>
<keyword evidence="1 2" id="KW-0784">Thiamine biosynthesis</keyword>
<dbReference type="UniPathway" id="UPA00060">
    <property type="reaction ID" value="UER00142"/>
</dbReference>
<feature type="domain" description="PurM-like C-terminal" evidence="4">
    <location>
        <begin position="162"/>
        <end position="325"/>
    </location>
</feature>
<dbReference type="GO" id="GO:0009229">
    <property type="term" value="P:thiamine diphosphate biosynthetic process"/>
    <property type="evidence" value="ECO:0007669"/>
    <property type="project" value="UniProtKB-UniRule"/>
</dbReference>
<feature type="binding site" evidence="2">
    <location>
        <position position="54"/>
    </location>
    <ligand>
        <name>Mg(2+)</name>
        <dbReference type="ChEBI" id="CHEBI:18420"/>
        <label>1</label>
    </ligand>
</feature>
<dbReference type="PIRSF" id="PIRSF005303">
    <property type="entry name" value="Thiam_monoph_kin"/>
    <property type="match status" value="1"/>
</dbReference>